<feature type="domain" description="Glycosyltransferase subfamily 4-like N-terminal" evidence="5">
    <location>
        <begin position="16"/>
        <end position="157"/>
    </location>
</feature>
<evidence type="ECO:0000313" key="6">
    <source>
        <dbReference type="EMBL" id="QIP37620.1"/>
    </source>
</evidence>
<organism evidence="6 7">
    <name type="scientific">Rhodococcus erythropolis</name>
    <name type="common">Arthrobacter picolinophilus</name>
    <dbReference type="NCBI Taxonomy" id="1833"/>
    <lineage>
        <taxon>Bacteria</taxon>
        <taxon>Bacillati</taxon>
        <taxon>Actinomycetota</taxon>
        <taxon>Actinomycetes</taxon>
        <taxon>Mycobacteriales</taxon>
        <taxon>Nocardiaceae</taxon>
        <taxon>Rhodococcus</taxon>
        <taxon>Rhodococcus erythropolis group</taxon>
    </lineage>
</organism>
<evidence type="ECO:0000259" key="4">
    <source>
        <dbReference type="Pfam" id="PF00534"/>
    </source>
</evidence>
<dbReference type="Pfam" id="PF00534">
    <property type="entry name" value="Glycos_transf_1"/>
    <property type="match status" value="1"/>
</dbReference>
<dbReference type="InterPro" id="IPR028098">
    <property type="entry name" value="Glyco_trans_4-like_N"/>
</dbReference>
<evidence type="ECO:0000259" key="5">
    <source>
        <dbReference type="Pfam" id="PF13579"/>
    </source>
</evidence>
<protein>
    <submittedName>
        <fullName evidence="6">Glycosyltransferase involved in cell wall bisynthesis</fullName>
    </submittedName>
</protein>
<feature type="domain" description="Glycosyl transferase family 1" evidence="4">
    <location>
        <begin position="190"/>
        <end position="330"/>
    </location>
</feature>
<dbReference type="EMBL" id="CP050124">
    <property type="protein sequence ID" value="QIP37620.1"/>
    <property type="molecule type" value="Genomic_DNA"/>
</dbReference>
<accession>A0A6G9CLC5</accession>
<dbReference type="Gene3D" id="3.40.50.2000">
    <property type="entry name" value="Glycogen Phosphorylase B"/>
    <property type="match status" value="2"/>
</dbReference>
<name>A0A6G9CLC5_RHOER</name>
<dbReference type="SUPFAM" id="SSF53756">
    <property type="entry name" value="UDP-Glycosyltransferase/glycogen phosphorylase"/>
    <property type="match status" value="1"/>
</dbReference>
<evidence type="ECO:0000313" key="7">
    <source>
        <dbReference type="Proteomes" id="UP000502345"/>
    </source>
</evidence>
<dbReference type="Proteomes" id="UP000502345">
    <property type="component" value="Chromosome"/>
</dbReference>
<dbReference type="AlphaFoldDB" id="A0A6G9CLC5"/>
<proteinExistence type="predicted"/>
<dbReference type="RefSeq" id="WP_166501674.1">
    <property type="nucleotide sequence ID" value="NZ_CP050124.1"/>
</dbReference>
<keyword evidence="2 6" id="KW-0808">Transferase</keyword>
<keyword evidence="1" id="KW-0328">Glycosyltransferase</keyword>
<sequence>MRIAMIGTRGVPARYGGFETAVEEIGSRLVEGGHEVVVYCRGKNRSPSYRGMERVPLPALKHPILETLSHTALSVGHLLRHRCDAAIVFNAANAPLLPVIRAARIPVAVHVDGLEWKRGKWGPVGRRYYLVNERVSVWLADELISDAEGIADYYRERYDTPSMFLPYGAPIRDSTDLSRLSELDLTEHGYHLVVARLEPENQVDRIIEGYLQSDAQLPLIVVGSVPYESEHEKRVNELAESDPRIRQLGGVWDQDLLDTLYAGAASYLHGHTVGGTNPSLLRAMGAGANVIAWDVNFNREVLGDNGVFFNGLTQLSAALEETESDPTAAAERGLRARTHAAATYRWDEVTKGYEQLCEEMRAGTRSRKLRKQAHGSPSPLAPPPEYHKLGKSHST</sequence>
<evidence type="ECO:0000256" key="2">
    <source>
        <dbReference type="ARBA" id="ARBA00022679"/>
    </source>
</evidence>
<reference evidence="6 7" key="1">
    <citation type="submission" date="2020-03" db="EMBL/GenBank/DDBJ databases">
        <title>Screen low temperature-resistant strains for efficient degradation of petroleum hydrocarbons under the low temperature.</title>
        <authorList>
            <person name="Wang Y."/>
            <person name="Chen J."/>
        </authorList>
    </citation>
    <scope>NUCLEOTIDE SEQUENCE [LARGE SCALE GENOMIC DNA]</scope>
    <source>
        <strain evidence="6 7">KB1</strain>
    </source>
</reference>
<evidence type="ECO:0000256" key="1">
    <source>
        <dbReference type="ARBA" id="ARBA00022676"/>
    </source>
</evidence>
<dbReference type="GO" id="GO:0016757">
    <property type="term" value="F:glycosyltransferase activity"/>
    <property type="evidence" value="ECO:0007669"/>
    <property type="project" value="UniProtKB-KW"/>
</dbReference>
<dbReference type="PANTHER" id="PTHR12526">
    <property type="entry name" value="GLYCOSYLTRANSFERASE"/>
    <property type="match status" value="1"/>
</dbReference>
<dbReference type="Pfam" id="PF13579">
    <property type="entry name" value="Glyco_trans_4_4"/>
    <property type="match status" value="1"/>
</dbReference>
<feature type="compositionally biased region" description="Basic residues" evidence="3">
    <location>
        <begin position="364"/>
        <end position="373"/>
    </location>
</feature>
<gene>
    <name evidence="6" type="ORF">G9444_0376</name>
</gene>
<feature type="region of interest" description="Disordered" evidence="3">
    <location>
        <begin position="363"/>
        <end position="395"/>
    </location>
</feature>
<evidence type="ECO:0000256" key="3">
    <source>
        <dbReference type="SAM" id="MobiDB-lite"/>
    </source>
</evidence>
<dbReference type="InterPro" id="IPR001296">
    <property type="entry name" value="Glyco_trans_1"/>
</dbReference>